<keyword evidence="2" id="KW-1185">Reference proteome</keyword>
<reference evidence="1" key="1">
    <citation type="submission" date="2020-05" db="EMBL/GenBank/DDBJ databases">
        <title>Phylogenomic resolution of chytrid fungi.</title>
        <authorList>
            <person name="Stajich J.E."/>
            <person name="Amses K."/>
            <person name="Simmons R."/>
            <person name="Seto K."/>
            <person name="Myers J."/>
            <person name="Bonds A."/>
            <person name="Quandt C.A."/>
            <person name="Barry K."/>
            <person name="Liu P."/>
            <person name="Grigoriev I."/>
            <person name="Longcore J.E."/>
            <person name="James T.Y."/>
        </authorList>
    </citation>
    <scope>NUCLEOTIDE SEQUENCE</scope>
    <source>
        <strain evidence="1">JEL0513</strain>
    </source>
</reference>
<evidence type="ECO:0000313" key="1">
    <source>
        <dbReference type="EMBL" id="KAJ3090825.1"/>
    </source>
</evidence>
<protein>
    <submittedName>
        <fullName evidence="1">Uncharacterized protein</fullName>
    </submittedName>
</protein>
<dbReference type="AlphaFoldDB" id="A0AAD5X8B6"/>
<evidence type="ECO:0000313" key="2">
    <source>
        <dbReference type="Proteomes" id="UP001211907"/>
    </source>
</evidence>
<dbReference type="Proteomes" id="UP001211907">
    <property type="component" value="Unassembled WGS sequence"/>
</dbReference>
<comment type="caution">
    <text evidence="1">The sequence shown here is derived from an EMBL/GenBank/DDBJ whole genome shotgun (WGS) entry which is preliminary data.</text>
</comment>
<proteinExistence type="predicted"/>
<gene>
    <name evidence="1" type="ORF">HK100_007343</name>
</gene>
<organism evidence="1 2">
    <name type="scientific">Physocladia obscura</name>
    <dbReference type="NCBI Taxonomy" id="109957"/>
    <lineage>
        <taxon>Eukaryota</taxon>
        <taxon>Fungi</taxon>
        <taxon>Fungi incertae sedis</taxon>
        <taxon>Chytridiomycota</taxon>
        <taxon>Chytridiomycota incertae sedis</taxon>
        <taxon>Chytridiomycetes</taxon>
        <taxon>Chytridiales</taxon>
        <taxon>Chytriomycetaceae</taxon>
        <taxon>Physocladia</taxon>
    </lineage>
</organism>
<accession>A0AAD5X8B6</accession>
<name>A0AAD5X8B6_9FUNG</name>
<dbReference type="EMBL" id="JADGJH010003454">
    <property type="protein sequence ID" value="KAJ3090825.1"/>
    <property type="molecule type" value="Genomic_DNA"/>
</dbReference>
<sequence>MLPQFVKKLEEIAAKQQILLIPQNLLQVLAISEANRNRGVKPEKSGYSEPKPAIAVNMTVLSPRLLLSRHLRNENDEHV</sequence>
<feature type="non-terminal residue" evidence="1">
    <location>
        <position position="79"/>
    </location>
</feature>